<dbReference type="STRING" id="763406.A0A1E3NF82"/>
<feature type="region of interest" description="Disordered" evidence="1">
    <location>
        <begin position="644"/>
        <end position="675"/>
    </location>
</feature>
<dbReference type="RefSeq" id="XP_019015903.1">
    <property type="nucleotide sequence ID" value="XM_019164782.1"/>
</dbReference>
<dbReference type="Pfam" id="PF25995">
    <property type="entry name" value="STB6_N"/>
    <property type="match status" value="1"/>
</dbReference>
<feature type="domain" description="STB6-like N-terminal" evidence="2">
    <location>
        <begin position="56"/>
        <end position="201"/>
    </location>
</feature>
<dbReference type="GO" id="GO:0070822">
    <property type="term" value="C:Sin3-type complex"/>
    <property type="evidence" value="ECO:0007669"/>
    <property type="project" value="TreeGrafter"/>
</dbReference>
<feature type="compositionally biased region" description="Low complexity" evidence="1">
    <location>
        <begin position="616"/>
        <end position="632"/>
    </location>
</feature>
<accession>A0A1E3NF82</accession>
<feature type="region of interest" description="Disordered" evidence="1">
    <location>
        <begin position="759"/>
        <end position="778"/>
    </location>
</feature>
<proteinExistence type="predicted"/>
<organism evidence="3 4">
    <name type="scientific">Pichia membranifaciens NRRL Y-2026</name>
    <dbReference type="NCBI Taxonomy" id="763406"/>
    <lineage>
        <taxon>Eukaryota</taxon>
        <taxon>Fungi</taxon>
        <taxon>Dikarya</taxon>
        <taxon>Ascomycota</taxon>
        <taxon>Saccharomycotina</taxon>
        <taxon>Pichiomycetes</taxon>
        <taxon>Pichiales</taxon>
        <taxon>Pichiaceae</taxon>
        <taxon>Pichia</taxon>
    </lineage>
</organism>
<feature type="compositionally biased region" description="Polar residues" evidence="1">
    <location>
        <begin position="658"/>
        <end position="675"/>
    </location>
</feature>
<protein>
    <recommendedName>
        <fullName evidence="2">STB6-like N-terminal domain-containing protein</fullName>
    </recommendedName>
</protein>
<feature type="region of interest" description="Disordered" evidence="1">
    <location>
        <begin position="607"/>
        <end position="632"/>
    </location>
</feature>
<evidence type="ECO:0000259" key="2">
    <source>
        <dbReference type="Pfam" id="PF25995"/>
    </source>
</evidence>
<dbReference type="EMBL" id="KV454006">
    <property type="protein sequence ID" value="ODQ44790.1"/>
    <property type="molecule type" value="Genomic_DNA"/>
</dbReference>
<reference evidence="3 4" key="1">
    <citation type="journal article" date="2016" name="Proc. Natl. Acad. Sci. U.S.A.">
        <title>Comparative genomics of biotechnologically important yeasts.</title>
        <authorList>
            <person name="Riley R."/>
            <person name="Haridas S."/>
            <person name="Wolfe K.H."/>
            <person name="Lopes M.R."/>
            <person name="Hittinger C.T."/>
            <person name="Goeker M."/>
            <person name="Salamov A.A."/>
            <person name="Wisecaver J.H."/>
            <person name="Long T.M."/>
            <person name="Calvey C.H."/>
            <person name="Aerts A.L."/>
            <person name="Barry K.W."/>
            <person name="Choi C."/>
            <person name="Clum A."/>
            <person name="Coughlan A.Y."/>
            <person name="Deshpande S."/>
            <person name="Douglass A.P."/>
            <person name="Hanson S.J."/>
            <person name="Klenk H.-P."/>
            <person name="LaButti K.M."/>
            <person name="Lapidus A."/>
            <person name="Lindquist E.A."/>
            <person name="Lipzen A.M."/>
            <person name="Meier-Kolthoff J.P."/>
            <person name="Ohm R.A."/>
            <person name="Otillar R.P."/>
            <person name="Pangilinan J.L."/>
            <person name="Peng Y."/>
            <person name="Rokas A."/>
            <person name="Rosa C.A."/>
            <person name="Scheuner C."/>
            <person name="Sibirny A.A."/>
            <person name="Slot J.C."/>
            <person name="Stielow J.B."/>
            <person name="Sun H."/>
            <person name="Kurtzman C.P."/>
            <person name="Blackwell M."/>
            <person name="Grigoriev I.V."/>
            <person name="Jeffries T.W."/>
        </authorList>
    </citation>
    <scope>NUCLEOTIDE SEQUENCE [LARGE SCALE GENOMIC DNA]</scope>
    <source>
        <strain evidence="3 4">NRRL Y-2026</strain>
    </source>
</reference>
<dbReference type="InterPro" id="IPR038919">
    <property type="entry name" value="STB2/STB2"/>
</dbReference>
<sequence length="1339" mass="152540">MSFRSESQTQPRSRAGSNPWVQYSDFFTNNSFLIPDTIAFAKILPYFKVLPGLTNRFSIRLVELVGYEAYFVEQWISSRSSDNLIVTYTGDQKDRLIAYYVQSLSEHMQLQPPPQVHEPSKSLTQASKQHLPYDNWPPKFISYLVEQLESPYCVATETSLGYAFITNLTQLNPFLSLIAAKTGNIADDYNCYVVNYNLRKLGCGSRSATTTDEPSKSMEDKFRAFFKVDPKVPINYSAVGMILVTQTFLYYYGLLDPLYCDGLFCERTEAAIMDWWKLISEIPMALHVIRMKPPSSHPADSIQAIIGFTVLCRYLLELGGNNFNVPKDPMDVKKFKAAISKFQKHSKIDSTSKFNLETLLKLMDWGQNNKVSQNLTKDLSKMKNLVKNTVIDITSGKNLQIIAHNATASPFYLHSHSSYDHSKLINCQNIDHIKHMSLGKQLSYLFFASGKPVDFNKDSLSVQANKKVADSTNNLLIDGVKRLKSQLSIQSLQNPKSHNNFLDIKGLSATTLNLFDKDHDQEADVDLSNDRHSNIEIDEVLSNSNEEYNDTAVRPQKKKKRSASSVLFSSEDDSPDDKIENVRSTSLADFDFDDYNDDVAVYNPTRSRINSNTNKANSIGTAASAGSGSDNGYDNYADYDGDYTNYYNNDDDDPYYNHNSSKVNGHGNRGSSFSSHVRFPRKNVVDMNNIDEALIDDGFSDSELYNNKSTLNSAKNSDSVRESRALLNGELKTLYTPPRIISSGELSRPNSMLNSVNKTLSNRQHLSRGSSGNSYDSDGIYEYENGFEYDYELDPNHHQNNHTGIHPHSRKHSYLPSSKEHSRRPSSLGLNNAPNGSEKRENIGQDNTAFSTQTNLSSSNGRNESCDYSTSNVDFEYCNFMKRIKRRHSIPIVESEINKYSIEMRMKMKRDKAENLINNNLERKVSWSVGRRNMWDRTSMNSMDTDDDLSLKSNNQQSLLHDLTPDLNSVNNHELNSLSKLHGKETEMSDQNGSNFLYRMKRKQSIFGAQSVYTNGSNKSSYAPMDTFIIYHNPSSSARLRRSQSFSGIESSLMCSGKGTSVSGFEFSDVSFLTSEVLAMKYLKLEASYQIEIVQGSFNLTKDLQSYSRYLLESINSNPNTCVSLMYNTTRGDVKKVIGKYFELEDKLKNTVKSNARLKYELRLLLQKTKEVENNLKTLQDFKIKTLNSKIESMILELAKYGPMDHELKELSMEKTLSKAENLSSDAEKPILDRIYADDGNLNWSKISIRNIWNNPYILIYLLFHFLLCTVLKRVDAKMIEQRWKEIDKNQTVTMIIRKLYSKSERELHKEEEEEKKKNAIWKTDSEKTIHSIKKKASK</sequence>
<gene>
    <name evidence="3" type="ORF">PICMEDRAFT_74486</name>
</gene>
<dbReference type="InterPro" id="IPR059025">
    <property type="entry name" value="STB6_N"/>
</dbReference>
<feature type="compositionally biased region" description="Polar residues" evidence="1">
    <location>
        <begin position="759"/>
        <end position="776"/>
    </location>
</feature>
<dbReference type="PANTHER" id="PTHR31011">
    <property type="entry name" value="PROTEIN STB2-RELATED"/>
    <property type="match status" value="1"/>
</dbReference>
<dbReference type="PANTHER" id="PTHR31011:SF2">
    <property type="entry name" value="PROTEIN STB2-RELATED"/>
    <property type="match status" value="1"/>
</dbReference>
<evidence type="ECO:0000313" key="4">
    <source>
        <dbReference type="Proteomes" id="UP000094455"/>
    </source>
</evidence>
<dbReference type="GeneID" id="30181469"/>
<evidence type="ECO:0000313" key="3">
    <source>
        <dbReference type="EMBL" id="ODQ44790.1"/>
    </source>
</evidence>
<feature type="region of interest" description="Disordered" evidence="1">
    <location>
        <begin position="791"/>
        <end position="867"/>
    </location>
</feature>
<dbReference type="OrthoDB" id="19806at2759"/>
<evidence type="ECO:0000256" key="1">
    <source>
        <dbReference type="SAM" id="MobiDB-lite"/>
    </source>
</evidence>
<keyword evidence="4" id="KW-1185">Reference proteome</keyword>
<feature type="compositionally biased region" description="Polar residues" evidence="1">
    <location>
        <begin position="844"/>
        <end position="867"/>
    </location>
</feature>
<dbReference type="Proteomes" id="UP000094455">
    <property type="component" value="Unassembled WGS sequence"/>
</dbReference>
<feature type="region of interest" description="Disordered" evidence="1">
    <location>
        <begin position="542"/>
        <end position="579"/>
    </location>
</feature>
<name>A0A1E3NF82_9ASCO</name>